<evidence type="ECO:0000313" key="3">
    <source>
        <dbReference type="Proteomes" id="UP000252586"/>
    </source>
</evidence>
<dbReference type="AlphaFoldDB" id="A0A366DQ64"/>
<evidence type="ECO:0000313" key="2">
    <source>
        <dbReference type="EMBL" id="RBO91358.1"/>
    </source>
</evidence>
<feature type="domain" description="DUF4145" evidence="1">
    <location>
        <begin position="128"/>
        <end position="216"/>
    </location>
</feature>
<dbReference type="Pfam" id="PF13643">
    <property type="entry name" value="DUF4145"/>
    <property type="match status" value="1"/>
</dbReference>
<accession>A0A366DQ64</accession>
<comment type="caution">
    <text evidence="2">The sequence shown here is derived from an EMBL/GenBank/DDBJ whole genome shotgun (WGS) entry which is preliminary data.</text>
</comment>
<evidence type="ECO:0000259" key="1">
    <source>
        <dbReference type="Pfam" id="PF13643"/>
    </source>
</evidence>
<name>A0A366DQ64_9NOCA</name>
<protein>
    <submittedName>
        <fullName evidence="2">Uncharacterized protein DUF4145</fullName>
    </submittedName>
</protein>
<organism evidence="2 3">
    <name type="scientific">Nocardia puris</name>
    <dbReference type="NCBI Taxonomy" id="208602"/>
    <lineage>
        <taxon>Bacteria</taxon>
        <taxon>Bacillati</taxon>
        <taxon>Actinomycetota</taxon>
        <taxon>Actinomycetes</taxon>
        <taxon>Mycobacteriales</taxon>
        <taxon>Nocardiaceae</taxon>
        <taxon>Nocardia</taxon>
    </lineage>
</organism>
<reference evidence="2 3" key="1">
    <citation type="submission" date="2018-06" db="EMBL/GenBank/DDBJ databases">
        <title>Genomic Encyclopedia of Type Strains, Phase IV (KMG-IV): sequencing the most valuable type-strain genomes for metagenomic binning, comparative biology and taxonomic classification.</title>
        <authorList>
            <person name="Goeker M."/>
        </authorList>
    </citation>
    <scope>NUCLEOTIDE SEQUENCE [LARGE SCALE GENOMIC DNA]</scope>
    <source>
        <strain evidence="2 3">DSM 44599</strain>
    </source>
</reference>
<proteinExistence type="predicted"/>
<sequence length="249" mass="27149">MLYGMQQNIRKLAHPIRIGDWPHLVCPVCGVGGLGVGNFAHEHETGVKSHDEDPTDLRGRFSLQLVCGRASCQSWVILTGDYTTDFEPVTDTFIDVWPMLRVRTIYPPIPVMDLPEGLPESVRKAIVRASALIWLDPLAFAAALRSAVECLMDEQGVLVRHTGGRARLHDRLETFRQAQPVAGELLLAVKWVGNTGAHETASFTVDDALEAAEMVEVALGVVYAKDNSALLARAAAINAARRPVPRPTG</sequence>
<keyword evidence="3" id="KW-1185">Reference proteome</keyword>
<dbReference type="EMBL" id="QNRE01000004">
    <property type="protein sequence ID" value="RBO91358.1"/>
    <property type="molecule type" value="Genomic_DNA"/>
</dbReference>
<dbReference type="InterPro" id="IPR025285">
    <property type="entry name" value="DUF4145"/>
</dbReference>
<gene>
    <name evidence="2" type="ORF">DFR74_10460</name>
</gene>
<dbReference type="Proteomes" id="UP000252586">
    <property type="component" value="Unassembled WGS sequence"/>
</dbReference>